<protein>
    <submittedName>
        <fullName evidence="1">Gp383</fullName>
    </submittedName>
</protein>
<gene>
    <name evidence="1" type="primary">383</name>
    <name evidence="1" type="ORF">G_383</name>
</gene>
<keyword evidence="2" id="KW-1185">Reference proteome</keyword>
<dbReference type="Proteomes" id="UP000009273">
    <property type="component" value="Segment"/>
</dbReference>
<reference evidence="1 2" key="1">
    <citation type="submission" date="2011-09" db="EMBL/GenBank/DDBJ databases">
        <authorList>
            <person name="Pope W.H."/>
            <person name="Pedulla M.L."/>
            <person name="Ford M.E."/>
            <person name="Peebles C.L."/>
            <person name="Hatfull G.H."/>
            <person name="Hendrix R.W."/>
        </authorList>
    </citation>
    <scope>NUCLEOTIDE SEQUENCE [LARGE SCALE GENOMIC DNA]</scope>
    <source>
        <strain evidence="1">G</strain>
    </source>
</reference>
<accession>G3MAC4</accession>
<evidence type="ECO:0000313" key="2">
    <source>
        <dbReference type="Proteomes" id="UP000009273"/>
    </source>
</evidence>
<dbReference type="KEGG" id="vg:18563598"/>
<dbReference type="EMBL" id="JN638751">
    <property type="protein sequence ID" value="AEO93642.1"/>
    <property type="molecule type" value="Genomic_DNA"/>
</dbReference>
<organism evidence="1 2">
    <name type="scientific">Bacillus phage G</name>
    <dbReference type="NCBI Taxonomy" id="2884420"/>
    <lineage>
        <taxon>Viruses</taxon>
        <taxon>Duplodnaviria</taxon>
        <taxon>Heunggongvirae</taxon>
        <taxon>Uroviricota</taxon>
        <taxon>Caudoviricetes</taxon>
        <taxon>Donellivirus</taxon>
        <taxon>Donellivirus gee</taxon>
    </lineage>
</organism>
<evidence type="ECO:0000313" key="1">
    <source>
        <dbReference type="EMBL" id="AEO93642.1"/>
    </source>
</evidence>
<dbReference type="GeneID" id="18563598"/>
<dbReference type="RefSeq" id="YP_009015686.1">
    <property type="nucleotide sequence ID" value="NC_023719.1"/>
</dbReference>
<sequence>MERNVEETFNEKIYELVCAIDVINKMMRKYGGNIFLTISDELIEVKSLLTWDGYDSLKREANLHIDKLEKSVKALNNSEEIIGSIDFNKIKPAIGSLEMFIMEIKLAFCD</sequence>
<name>G3MAC4_9CAUD</name>
<proteinExistence type="predicted"/>